<dbReference type="RefSeq" id="WP_288198828.1">
    <property type="nucleotide sequence ID" value="NZ_LT608334.1"/>
</dbReference>
<name>A0A212LRB0_9HYPH</name>
<protein>
    <submittedName>
        <fullName evidence="1">Uncharacterized protein</fullName>
    </submittedName>
</protein>
<reference evidence="1" key="1">
    <citation type="submission" date="2016-08" db="EMBL/GenBank/DDBJ databases">
        <authorList>
            <person name="Seilhamer J.J."/>
        </authorList>
    </citation>
    <scope>NUCLEOTIDE SEQUENCE</scope>
    <source>
        <strain evidence="1">86</strain>
    </source>
</reference>
<accession>A0A212LRB0</accession>
<sequence>MTTDRATALGYTEAVTAENAAYVLTLMVQPGTDLEGQFKAWDCDEQEFIMVSGWSFDIYPTADLAA</sequence>
<organism evidence="1">
    <name type="scientific">uncultured Pleomorphomonas sp</name>
    <dbReference type="NCBI Taxonomy" id="442121"/>
    <lineage>
        <taxon>Bacteria</taxon>
        <taxon>Pseudomonadati</taxon>
        <taxon>Pseudomonadota</taxon>
        <taxon>Alphaproteobacteria</taxon>
        <taxon>Hyphomicrobiales</taxon>
        <taxon>Pleomorphomonadaceae</taxon>
        <taxon>Pleomorphomonas</taxon>
        <taxon>environmental samples</taxon>
    </lineage>
</organism>
<evidence type="ECO:0000313" key="1">
    <source>
        <dbReference type="EMBL" id="SCM79939.1"/>
    </source>
</evidence>
<dbReference type="AlphaFoldDB" id="A0A212LRB0"/>
<dbReference type="EMBL" id="FMJD01000013">
    <property type="protein sequence ID" value="SCM79939.1"/>
    <property type="molecule type" value="Genomic_DNA"/>
</dbReference>
<gene>
    <name evidence="1" type="ORF">KL86PLE_90718</name>
</gene>
<proteinExistence type="predicted"/>